<name>A0ACC4ZUR8_9BACL</name>
<dbReference type="Proteomes" id="UP000074866">
    <property type="component" value="Unassembled WGS sequence"/>
</dbReference>
<protein>
    <submittedName>
        <fullName evidence="1">Uncharacterized protein</fullName>
    </submittedName>
</protein>
<gene>
    <name evidence="1" type="ORF">NS115_12860</name>
</gene>
<keyword evidence="2" id="KW-1185">Reference proteome</keyword>
<comment type="caution">
    <text evidence="1">The sequence shown here is derived from an EMBL/GenBank/DDBJ whole genome shotgun (WGS) entry which is preliminary data.</text>
</comment>
<reference evidence="1 2" key="1">
    <citation type="journal article" date="2016" name="Front. Microbiol.">
        <title>Genomic Resource of Rice Seed Associated Bacteria.</title>
        <authorList>
            <person name="Midha S."/>
            <person name="Bansal K."/>
            <person name="Sharma S."/>
            <person name="Kumar N."/>
            <person name="Patil P.P."/>
            <person name="Chaudhry V."/>
            <person name="Patil P.B."/>
        </authorList>
    </citation>
    <scope>NUCLEOTIDE SEQUENCE [LARGE SCALE GENOMIC DNA]</scope>
    <source>
        <strain evidence="1 2">NS115</strain>
    </source>
</reference>
<dbReference type="EMBL" id="LDRX01000055">
    <property type="protein sequence ID" value="KTS82067.1"/>
    <property type="molecule type" value="Genomic_DNA"/>
</dbReference>
<organism evidence="1 2">
    <name type="scientific">Paenibacillus jamilae</name>
    <dbReference type="NCBI Taxonomy" id="114136"/>
    <lineage>
        <taxon>Bacteria</taxon>
        <taxon>Bacillati</taxon>
        <taxon>Bacillota</taxon>
        <taxon>Bacilli</taxon>
        <taxon>Bacillales</taxon>
        <taxon>Paenibacillaceae</taxon>
        <taxon>Paenibacillus</taxon>
    </lineage>
</organism>
<sequence>MMRVKISIILLVIVWFFTTGISDLQAKLDRGIKNTVTSNMFGASGDGTDQTKAIQSALDYLERVGGGKLILGKGTYLLSIAKSIHSKACIVIPAGVIIEGSGMGVTIIKRISSERKQNGVLLVNKGYDTKGGYKAAGNIVLRNFTITDGDVTSKPRTYGDLIALGHANNVLIERVQSLNHDQHFVDICGSRNITMRDSISNNLQDTYGTATIQVDRAKNLGIWGLLLDGTNPKNVTIENNKINSMSELVLQLGHDQSIAGDIRVVKNAINCLNKARAQIAIGKDEDTSILTANIKDNQIKLNNANSVGVNLVANTANRLENISIAGNTITGKMRSATIVGNSVASAGFEDILYSHYVEV</sequence>
<evidence type="ECO:0000313" key="1">
    <source>
        <dbReference type="EMBL" id="KTS82067.1"/>
    </source>
</evidence>
<accession>A0ACC4ZUR8</accession>
<evidence type="ECO:0000313" key="2">
    <source>
        <dbReference type="Proteomes" id="UP000074866"/>
    </source>
</evidence>
<proteinExistence type="predicted"/>